<keyword evidence="5" id="KW-0488">Methylation</keyword>
<keyword evidence="8 10" id="KW-1133">Transmembrane helix</keyword>
<sequence>MSAISRNKGFTLLEVLIAVVLLAILTAALYGSYFTVLKARERSAEGMEARRELGTTLDLLRREIGSALYTPTDKRLKFIVEDRDSFGRPASNLELTTLAPPSTLSDTRKESGTIDVQYRMVEKEKQQLLLTRTEQDLLLDSTTVPAYPQMEQINSFLVECSNDGTTWVKTWDTALNGNKLPKLVRITVQVEEEGTPVTFTVYAAPRVMGS</sequence>
<evidence type="ECO:0000313" key="12">
    <source>
        <dbReference type="Proteomes" id="UP000324298"/>
    </source>
</evidence>
<comment type="similarity">
    <text evidence="2">Belongs to the GSP J family.</text>
</comment>
<accession>A0A5A9X9J3</accession>
<dbReference type="NCBIfam" id="TIGR02532">
    <property type="entry name" value="IV_pilin_GFxxxE"/>
    <property type="match status" value="1"/>
</dbReference>
<dbReference type="InterPro" id="IPR045584">
    <property type="entry name" value="Pilin-like"/>
</dbReference>
<comment type="caution">
    <text evidence="11">The sequence shown here is derived from an EMBL/GenBank/DDBJ whole genome shotgun (WGS) entry which is preliminary data.</text>
</comment>
<dbReference type="PANTHER" id="PTHR39583">
    <property type="entry name" value="TYPE II SECRETION SYSTEM PROTEIN J-RELATED"/>
    <property type="match status" value="1"/>
</dbReference>
<keyword evidence="7 10" id="KW-0812">Transmembrane</keyword>
<evidence type="ECO:0000256" key="9">
    <source>
        <dbReference type="ARBA" id="ARBA00023136"/>
    </source>
</evidence>
<feature type="transmembrane region" description="Helical" evidence="10">
    <location>
        <begin position="12"/>
        <end position="33"/>
    </location>
</feature>
<evidence type="ECO:0000313" key="11">
    <source>
        <dbReference type="EMBL" id="KAA0889727.1"/>
    </source>
</evidence>
<dbReference type="GO" id="GO:0015627">
    <property type="term" value="C:type II protein secretion system complex"/>
    <property type="evidence" value="ECO:0007669"/>
    <property type="project" value="InterPro"/>
</dbReference>
<dbReference type="PANTHER" id="PTHR39583:SF2">
    <property type="entry name" value="TYPE II SECRETION SYSTEM PROTEIN J"/>
    <property type="match status" value="1"/>
</dbReference>
<evidence type="ECO:0000256" key="3">
    <source>
        <dbReference type="ARBA" id="ARBA00021539"/>
    </source>
</evidence>
<dbReference type="GO" id="GO:0005886">
    <property type="term" value="C:plasma membrane"/>
    <property type="evidence" value="ECO:0007669"/>
    <property type="project" value="UniProtKB-SubCell"/>
</dbReference>
<dbReference type="AlphaFoldDB" id="A0A5A9X9J3"/>
<dbReference type="SUPFAM" id="SSF54523">
    <property type="entry name" value="Pili subunits"/>
    <property type="match status" value="1"/>
</dbReference>
<evidence type="ECO:0000256" key="4">
    <source>
        <dbReference type="ARBA" id="ARBA00022475"/>
    </source>
</evidence>
<keyword evidence="12" id="KW-1185">Reference proteome</keyword>
<name>A0A5A9X9J3_9BACT</name>
<proteinExistence type="inferred from homology"/>
<evidence type="ECO:0000256" key="10">
    <source>
        <dbReference type="SAM" id="Phobius"/>
    </source>
</evidence>
<dbReference type="Pfam" id="PF11612">
    <property type="entry name" value="T2SSJ"/>
    <property type="match status" value="1"/>
</dbReference>
<evidence type="ECO:0000256" key="6">
    <source>
        <dbReference type="ARBA" id="ARBA00022519"/>
    </source>
</evidence>
<dbReference type="PROSITE" id="PS00409">
    <property type="entry name" value="PROKAR_NTER_METHYL"/>
    <property type="match status" value="1"/>
</dbReference>
<comment type="subcellular location">
    <subcellularLocation>
        <location evidence="1">Cell inner membrane</location>
        <topology evidence="1">Single-pass membrane protein</topology>
    </subcellularLocation>
</comment>
<dbReference type="GO" id="GO:0015628">
    <property type="term" value="P:protein secretion by the type II secretion system"/>
    <property type="evidence" value="ECO:0007669"/>
    <property type="project" value="InterPro"/>
</dbReference>
<keyword evidence="6" id="KW-0997">Cell inner membrane</keyword>
<evidence type="ECO:0000256" key="1">
    <source>
        <dbReference type="ARBA" id="ARBA00004377"/>
    </source>
</evidence>
<evidence type="ECO:0000256" key="7">
    <source>
        <dbReference type="ARBA" id="ARBA00022692"/>
    </source>
</evidence>
<keyword evidence="4" id="KW-1003">Cell membrane</keyword>
<dbReference type="RefSeq" id="WP_149308243.1">
    <property type="nucleotide sequence ID" value="NZ_SRSD01000008.1"/>
</dbReference>
<dbReference type="OrthoDB" id="5398286at2"/>
<evidence type="ECO:0000256" key="8">
    <source>
        <dbReference type="ARBA" id="ARBA00022989"/>
    </source>
</evidence>
<dbReference type="Proteomes" id="UP000324298">
    <property type="component" value="Unassembled WGS sequence"/>
</dbReference>
<dbReference type="Pfam" id="PF07963">
    <property type="entry name" value="N_methyl"/>
    <property type="match status" value="1"/>
</dbReference>
<evidence type="ECO:0000256" key="2">
    <source>
        <dbReference type="ARBA" id="ARBA00011084"/>
    </source>
</evidence>
<reference evidence="11 12" key="1">
    <citation type="submission" date="2019-04" db="EMBL/GenBank/DDBJ databases">
        <title>Geobacter ruber sp. nov., ferric-reducing bacteria isolated from paddy soil.</title>
        <authorList>
            <person name="Xu Z."/>
            <person name="Masuda Y."/>
            <person name="Itoh H."/>
            <person name="Senoo K."/>
        </authorList>
    </citation>
    <scope>NUCLEOTIDE SEQUENCE [LARGE SCALE GENOMIC DNA]</scope>
    <source>
        <strain evidence="11 12">Red88</strain>
    </source>
</reference>
<evidence type="ECO:0000256" key="5">
    <source>
        <dbReference type="ARBA" id="ARBA00022481"/>
    </source>
</evidence>
<dbReference type="InterPro" id="IPR010055">
    <property type="entry name" value="T2SS_protein-GspJ"/>
</dbReference>
<organism evidence="11 12">
    <name type="scientific">Oryzomonas rubra</name>
    <dbReference type="NCBI Taxonomy" id="2509454"/>
    <lineage>
        <taxon>Bacteria</taxon>
        <taxon>Pseudomonadati</taxon>
        <taxon>Thermodesulfobacteriota</taxon>
        <taxon>Desulfuromonadia</taxon>
        <taxon>Geobacterales</taxon>
        <taxon>Geobacteraceae</taxon>
        <taxon>Oryzomonas</taxon>
    </lineage>
</organism>
<keyword evidence="9 10" id="KW-0472">Membrane</keyword>
<dbReference type="EMBL" id="SRSD01000008">
    <property type="protein sequence ID" value="KAA0889727.1"/>
    <property type="molecule type" value="Genomic_DNA"/>
</dbReference>
<dbReference type="InterPro" id="IPR012902">
    <property type="entry name" value="N_methyl_site"/>
</dbReference>
<dbReference type="InterPro" id="IPR051621">
    <property type="entry name" value="T2SS_protein_J"/>
</dbReference>
<protein>
    <recommendedName>
        <fullName evidence="3">Type II secretion system protein J</fullName>
    </recommendedName>
</protein>
<gene>
    <name evidence="11" type="ORF">ET418_13200</name>
</gene>